<dbReference type="CDD" id="cd02801">
    <property type="entry name" value="DUS_like_FMN"/>
    <property type="match status" value="1"/>
</dbReference>
<evidence type="ECO:0000313" key="17">
    <source>
        <dbReference type="EMBL" id="CAL1146744.1"/>
    </source>
</evidence>
<dbReference type="Pfam" id="PF01207">
    <property type="entry name" value="Dus"/>
    <property type="match status" value="1"/>
</dbReference>
<evidence type="ECO:0000256" key="5">
    <source>
        <dbReference type="ARBA" id="ARBA00022857"/>
    </source>
</evidence>
<protein>
    <recommendedName>
        <fullName evidence="9">tRNA-dihydrouridine(16/17) synthase [NAD(P)(+)]</fullName>
        <ecNumber evidence="9">1.3.1.88</ecNumber>
    </recommendedName>
</protein>
<dbReference type="GO" id="GO:0017150">
    <property type="term" value="F:tRNA dihydrouridine synthase activity"/>
    <property type="evidence" value="ECO:0007669"/>
    <property type="project" value="InterPro"/>
</dbReference>
<comment type="catalytic activity">
    <reaction evidence="11">
        <text>5,6-dihydrouridine(16) in tRNA + NADP(+) = uridine(16) in tRNA + NADPH + H(+)</text>
        <dbReference type="Rhea" id="RHEA:53376"/>
        <dbReference type="Rhea" id="RHEA-COMP:13543"/>
        <dbReference type="Rhea" id="RHEA-COMP:13544"/>
        <dbReference type="ChEBI" id="CHEBI:15378"/>
        <dbReference type="ChEBI" id="CHEBI:57783"/>
        <dbReference type="ChEBI" id="CHEBI:58349"/>
        <dbReference type="ChEBI" id="CHEBI:65315"/>
        <dbReference type="ChEBI" id="CHEBI:74443"/>
        <dbReference type="EC" id="1.3.1.88"/>
    </reaction>
    <physiologicalReaction direction="right-to-left" evidence="11">
        <dbReference type="Rhea" id="RHEA:53378"/>
    </physiologicalReaction>
</comment>
<dbReference type="InterPro" id="IPR011990">
    <property type="entry name" value="TPR-like_helical_dom_sf"/>
</dbReference>
<evidence type="ECO:0000256" key="7">
    <source>
        <dbReference type="ARBA" id="ARBA00023027"/>
    </source>
</evidence>
<proteinExistence type="inferred from homology"/>
<dbReference type="EMBL" id="CAMXCT020001824">
    <property type="protein sequence ID" value="CAL1146744.1"/>
    <property type="molecule type" value="Genomic_DNA"/>
</dbReference>
<comment type="catalytic activity">
    <reaction evidence="10">
        <text>5,6-dihydrouridine(17) in tRNA + NAD(+) = uridine(17) in tRNA + NADH + H(+)</text>
        <dbReference type="Rhea" id="RHEA:53372"/>
        <dbReference type="Rhea" id="RHEA-COMP:13541"/>
        <dbReference type="Rhea" id="RHEA-COMP:13542"/>
        <dbReference type="ChEBI" id="CHEBI:15378"/>
        <dbReference type="ChEBI" id="CHEBI:57540"/>
        <dbReference type="ChEBI" id="CHEBI:57945"/>
        <dbReference type="ChEBI" id="CHEBI:65315"/>
        <dbReference type="ChEBI" id="CHEBI:74443"/>
        <dbReference type="EC" id="1.3.1.88"/>
    </reaction>
    <physiologicalReaction direction="right-to-left" evidence="10">
        <dbReference type="Rhea" id="RHEA:53374"/>
    </physiologicalReaction>
</comment>
<accession>A0A9P1CKJ4</accession>
<dbReference type="InterPro" id="IPR013785">
    <property type="entry name" value="Aldolase_TIM"/>
</dbReference>
<name>A0A9P1CKJ4_9DINO</name>
<dbReference type="PANTHER" id="PTHR11082:SF5">
    <property type="entry name" value="TRNA-DIHYDROURIDINE(16_17) SYNTHASE [NAD(P)(+)]-LIKE"/>
    <property type="match status" value="1"/>
</dbReference>
<dbReference type="Proteomes" id="UP001152797">
    <property type="component" value="Unassembled WGS sequence"/>
</dbReference>
<keyword evidence="2" id="KW-0285">Flavoprotein</keyword>
<evidence type="ECO:0000256" key="13">
    <source>
        <dbReference type="ARBA" id="ARBA00049467"/>
    </source>
</evidence>
<evidence type="ECO:0000256" key="8">
    <source>
        <dbReference type="ARBA" id="ARBA00038313"/>
    </source>
</evidence>
<evidence type="ECO:0000256" key="11">
    <source>
        <dbReference type="ARBA" id="ARBA00047652"/>
    </source>
</evidence>
<evidence type="ECO:0000256" key="4">
    <source>
        <dbReference type="ARBA" id="ARBA00022694"/>
    </source>
</evidence>
<keyword evidence="3" id="KW-0288">FMN</keyword>
<dbReference type="InterPro" id="IPR035587">
    <property type="entry name" value="DUS-like_FMN-bd"/>
</dbReference>
<reference evidence="17" key="2">
    <citation type="submission" date="2024-04" db="EMBL/GenBank/DDBJ databases">
        <authorList>
            <person name="Chen Y."/>
            <person name="Shah S."/>
            <person name="Dougan E. K."/>
            <person name="Thang M."/>
            <person name="Chan C."/>
        </authorList>
    </citation>
    <scope>NUCLEOTIDE SEQUENCE [LARGE SCALE GENOMIC DNA]</scope>
</reference>
<evidence type="ECO:0000256" key="1">
    <source>
        <dbReference type="ARBA" id="ARBA00001917"/>
    </source>
</evidence>
<dbReference type="Pfam" id="PF13424">
    <property type="entry name" value="TPR_12"/>
    <property type="match status" value="2"/>
</dbReference>
<evidence type="ECO:0000256" key="2">
    <source>
        <dbReference type="ARBA" id="ARBA00022630"/>
    </source>
</evidence>
<dbReference type="Gene3D" id="3.20.20.70">
    <property type="entry name" value="Aldolase class I"/>
    <property type="match status" value="1"/>
</dbReference>
<keyword evidence="4" id="KW-0819">tRNA processing</keyword>
<evidence type="ECO:0000259" key="15">
    <source>
        <dbReference type="Pfam" id="PF01207"/>
    </source>
</evidence>
<evidence type="ECO:0000256" key="14">
    <source>
        <dbReference type="SAM" id="MobiDB-lite"/>
    </source>
</evidence>
<gene>
    <name evidence="16" type="ORF">C1SCF055_LOCUS20128</name>
</gene>
<evidence type="ECO:0000256" key="3">
    <source>
        <dbReference type="ARBA" id="ARBA00022643"/>
    </source>
</evidence>
<evidence type="ECO:0000313" key="16">
    <source>
        <dbReference type="EMBL" id="CAI3993369.1"/>
    </source>
</evidence>
<keyword evidence="18" id="KW-1185">Reference proteome</keyword>
<dbReference type="EC" id="1.3.1.88" evidence="9"/>
<comment type="cofactor">
    <cofactor evidence="1">
        <name>FMN</name>
        <dbReference type="ChEBI" id="CHEBI:58210"/>
    </cofactor>
</comment>
<comment type="caution">
    <text evidence="16">The sequence shown here is derived from an EMBL/GenBank/DDBJ whole genome shotgun (WGS) entry which is preliminary data.</text>
</comment>
<dbReference type="InterPro" id="IPR018517">
    <property type="entry name" value="tRNA_hU_synthase_CS"/>
</dbReference>
<keyword evidence="7" id="KW-0520">NAD</keyword>
<sequence>MAPRQLPDGFGASPLLVMAPMVKQSDRAFRALVRSYGCTLCYTEMFMAEDFASSAEYRQRALGDGVDAEDHPLVVQFAANDAKSLLPAALKAQEMGADGVDLNLGCPQRRAREGRYGAWLANDETEWPGIAKMLKECSDCSELRIPLSCKIRLQHTLTATMKFAQLLEASGCALLTIHGRKLLCSKSKHREGPADLGAIAAVRGVLRIPVLSNGNVRCPADVARNLRSTGCEGIMVAEQLLNDPALFARATAIGAFAAGPGPSAEELVDEYLAHCATFGAEDENVCFSTWGASNGHVIREHVQRMRSERGPASYASQDHKAMKRTAKRTAEAAGFAAQRRYRNYILGAPVAPVADCFVVCSPPVFNTQQLEPPANPRARHRPVPLHGTPPLPNLVQLPARCWVRVVPARQQAMWQRRARWVCRPLPTPQLPQWEAEVVEQHPQQRATQVPDRLKATPAGFNGSRRHMAVGRLMDGARESIIERKEAPREGGPHLNLWQPLMTDSNQPFIPLPPKSPHVCTAHTKPPPDVSLPPLPPTTSLEGQKPQCRTWKVHVQVTTRKRAITLGIPDEHTWHTWHTWTRALQPQGHKAEPLYVRAYEGQKSQLGSTSPVVMQTAVNLAGLKQARGLLDEAEALDREAMQGCRELLGTCNEQTLQSGNCLARLLHEQGMLQESEELMLEVLEGRMRLLGESDPATLTTLNNLGGLYFTWGRWAEAEPHFFAALEGRRAVLGRQDPATLQSANNLAALFQARGRLDKAEPLYRESLAGRRNVLGDMHPDTLTSCSNLASLLHTLNQLEEAEKLMNEALNGRRLLLGNMHKDTLTSINNLAGLMRTRGKHEEAEDLYEEALRGRKDLLGSAHMDTLMTANNYGWAACGVEENHPLHQPVSRKLNSNYPLVNKHRP</sequence>
<dbReference type="SUPFAM" id="SSF51395">
    <property type="entry name" value="FMN-linked oxidoreductases"/>
    <property type="match status" value="1"/>
</dbReference>
<evidence type="ECO:0000313" key="18">
    <source>
        <dbReference type="Proteomes" id="UP001152797"/>
    </source>
</evidence>
<organism evidence="16">
    <name type="scientific">Cladocopium goreaui</name>
    <dbReference type="NCBI Taxonomy" id="2562237"/>
    <lineage>
        <taxon>Eukaryota</taxon>
        <taxon>Sar</taxon>
        <taxon>Alveolata</taxon>
        <taxon>Dinophyceae</taxon>
        <taxon>Suessiales</taxon>
        <taxon>Symbiodiniaceae</taxon>
        <taxon>Cladocopium</taxon>
    </lineage>
</organism>
<evidence type="ECO:0000256" key="6">
    <source>
        <dbReference type="ARBA" id="ARBA00023002"/>
    </source>
</evidence>
<evidence type="ECO:0000256" key="10">
    <source>
        <dbReference type="ARBA" id="ARBA00047287"/>
    </source>
</evidence>
<dbReference type="Pfam" id="PF13374">
    <property type="entry name" value="TPR_10"/>
    <property type="match status" value="2"/>
</dbReference>
<dbReference type="AlphaFoldDB" id="A0A9P1CKJ4"/>
<dbReference type="SUPFAM" id="SSF48452">
    <property type="entry name" value="TPR-like"/>
    <property type="match status" value="3"/>
</dbReference>
<dbReference type="GO" id="GO:0050660">
    <property type="term" value="F:flavin adenine dinucleotide binding"/>
    <property type="evidence" value="ECO:0007669"/>
    <property type="project" value="InterPro"/>
</dbReference>
<dbReference type="PANTHER" id="PTHR11082">
    <property type="entry name" value="TRNA-DIHYDROURIDINE SYNTHASE"/>
    <property type="match status" value="1"/>
</dbReference>
<dbReference type="EMBL" id="CAMXCT030001824">
    <property type="protein sequence ID" value="CAL4780681.1"/>
    <property type="molecule type" value="Genomic_DNA"/>
</dbReference>
<evidence type="ECO:0000256" key="12">
    <source>
        <dbReference type="ARBA" id="ARBA00048934"/>
    </source>
</evidence>
<feature type="region of interest" description="Disordered" evidence="14">
    <location>
        <begin position="443"/>
        <end position="462"/>
    </location>
</feature>
<reference evidence="16" key="1">
    <citation type="submission" date="2022-10" db="EMBL/GenBank/DDBJ databases">
        <authorList>
            <person name="Chen Y."/>
            <person name="Dougan E. K."/>
            <person name="Chan C."/>
            <person name="Rhodes N."/>
            <person name="Thang M."/>
        </authorList>
    </citation>
    <scope>NUCLEOTIDE SEQUENCE</scope>
</reference>
<dbReference type="PROSITE" id="PS01136">
    <property type="entry name" value="UPF0034"/>
    <property type="match status" value="1"/>
</dbReference>
<keyword evidence="5" id="KW-0521">NADP</keyword>
<keyword evidence="6" id="KW-0560">Oxidoreductase</keyword>
<comment type="catalytic activity">
    <reaction evidence="13">
        <text>5,6-dihydrouridine(17) in tRNA + NADP(+) = uridine(17) in tRNA + NADPH + H(+)</text>
        <dbReference type="Rhea" id="RHEA:53368"/>
        <dbReference type="Rhea" id="RHEA-COMP:13541"/>
        <dbReference type="Rhea" id="RHEA-COMP:13542"/>
        <dbReference type="ChEBI" id="CHEBI:15378"/>
        <dbReference type="ChEBI" id="CHEBI:57783"/>
        <dbReference type="ChEBI" id="CHEBI:58349"/>
        <dbReference type="ChEBI" id="CHEBI:65315"/>
        <dbReference type="ChEBI" id="CHEBI:74443"/>
        <dbReference type="EC" id="1.3.1.88"/>
    </reaction>
    <physiologicalReaction direction="right-to-left" evidence="13">
        <dbReference type="Rhea" id="RHEA:53370"/>
    </physiologicalReaction>
</comment>
<comment type="similarity">
    <text evidence="8">Belongs to the Dus family. Dus1 subfamily.</text>
</comment>
<evidence type="ECO:0000256" key="9">
    <source>
        <dbReference type="ARBA" id="ARBA00038890"/>
    </source>
</evidence>
<dbReference type="OrthoDB" id="272303at2759"/>
<dbReference type="EMBL" id="CAMXCT010001824">
    <property type="protein sequence ID" value="CAI3993369.1"/>
    <property type="molecule type" value="Genomic_DNA"/>
</dbReference>
<feature type="domain" description="DUS-like FMN-binding" evidence="15">
    <location>
        <begin position="18"/>
        <end position="266"/>
    </location>
</feature>
<dbReference type="Gene3D" id="1.25.40.10">
    <property type="entry name" value="Tetratricopeptide repeat domain"/>
    <property type="match status" value="2"/>
</dbReference>
<comment type="catalytic activity">
    <reaction evidence="12">
        <text>5,6-dihydrouridine(16) in tRNA + NAD(+) = uridine(16) in tRNA + NADH + H(+)</text>
        <dbReference type="Rhea" id="RHEA:53380"/>
        <dbReference type="Rhea" id="RHEA-COMP:13543"/>
        <dbReference type="Rhea" id="RHEA-COMP:13544"/>
        <dbReference type="ChEBI" id="CHEBI:15378"/>
        <dbReference type="ChEBI" id="CHEBI:57540"/>
        <dbReference type="ChEBI" id="CHEBI:57945"/>
        <dbReference type="ChEBI" id="CHEBI:65315"/>
        <dbReference type="ChEBI" id="CHEBI:74443"/>
        <dbReference type="EC" id="1.3.1.88"/>
    </reaction>
    <physiologicalReaction direction="right-to-left" evidence="12">
        <dbReference type="Rhea" id="RHEA:53382"/>
    </physiologicalReaction>
</comment>